<dbReference type="InterPro" id="IPR013320">
    <property type="entry name" value="ConA-like_dom_sf"/>
</dbReference>
<evidence type="ECO:0000313" key="7">
    <source>
        <dbReference type="EMBL" id="TCC25565.1"/>
    </source>
</evidence>
<evidence type="ECO:0000259" key="5">
    <source>
        <dbReference type="PROSITE" id="PS51175"/>
    </source>
</evidence>
<keyword evidence="8" id="KW-1185">Reference proteome</keyword>
<name>A0ABY2A9L9_9ACTN</name>
<dbReference type="PROSITE" id="PS51175">
    <property type="entry name" value="CBM6"/>
    <property type="match status" value="1"/>
</dbReference>
<dbReference type="CDD" id="cd02182">
    <property type="entry name" value="GH16_Strep_laminarinase_like"/>
    <property type="match status" value="1"/>
</dbReference>
<evidence type="ECO:0000256" key="4">
    <source>
        <dbReference type="SAM" id="SignalP"/>
    </source>
</evidence>
<feature type="chain" id="PRO_5046446047" evidence="4">
    <location>
        <begin position="23"/>
        <end position="459"/>
    </location>
</feature>
<sequence>MRIRPIALALALPLLAPLIAVVAIGGSAEANVPPPPAGWSTVWSDDFDGASGALPSAANWIIDTGHGYPGGPGNWGTGEIQNYTNSPNNLSLDGTGNLRITPRRDGAGNWTSARVETQRSDFKPPAGGVLAIESRIQMPNVTGDAALGYWPAFWALGAPYRGNYWNWPGIGEFDIMENVNGINSVWGVLHCGVNPGGPCNETSGIANSRACPGATCQAGFHTYRFEWDTSISPNQLRWYVDGQQFHSISQGQLPADTWTNMTSHAGYFVLLNVAIGGAFPDALNGPTPRASTVPDKPMIVDYVAVSSKGGGTTPPTTPPPGGGGSAYSTLQAEAFQQQGGTGVETTSDTGGGQNLMQVGNGDWALYRSIDFGSTPATQFVARVASGAAGGVSGLVEVRLDSRTNPPIGSFAIANTGGWQSWRSVPANITAVTGTHDIYLTFTSGQPADFVNLNWFTFTH</sequence>
<dbReference type="Gene3D" id="2.60.120.260">
    <property type="entry name" value="Galactose-binding domain-like"/>
    <property type="match status" value="1"/>
</dbReference>
<feature type="region of interest" description="Disordered" evidence="3">
    <location>
        <begin position="306"/>
        <end position="326"/>
    </location>
</feature>
<proteinExistence type="inferred from homology"/>
<dbReference type="InterPro" id="IPR000757">
    <property type="entry name" value="Beta-glucanase-like"/>
</dbReference>
<dbReference type="CDD" id="cd04084">
    <property type="entry name" value="CBM6_xylanase-like"/>
    <property type="match status" value="1"/>
</dbReference>
<keyword evidence="2 4" id="KW-0732">Signal</keyword>
<evidence type="ECO:0000313" key="8">
    <source>
        <dbReference type="Proteomes" id="UP000292385"/>
    </source>
</evidence>
<dbReference type="InterPro" id="IPR006584">
    <property type="entry name" value="Cellulose-bd_IV"/>
</dbReference>
<dbReference type="PANTHER" id="PTHR10963:SF55">
    <property type="entry name" value="GLYCOSIDE HYDROLASE FAMILY 16 PROTEIN"/>
    <property type="match status" value="1"/>
</dbReference>
<dbReference type="InterPro" id="IPR005084">
    <property type="entry name" value="CBM6"/>
</dbReference>
<evidence type="ECO:0000256" key="3">
    <source>
        <dbReference type="SAM" id="MobiDB-lite"/>
    </source>
</evidence>
<organism evidence="7 8">
    <name type="scientific">Kribbella speibonae</name>
    <dbReference type="NCBI Taxonomy" id="1572660"/>
    <lineage>
        <taxon>Bacteria</taxon>
        <taxon>Bacillati</taxon>
        <taxon>Actinomycetota</taxon>
        <taxon>Actinomycetes</taxon>
        <taxon>Propionibacteriales</taxon>
        <taxon>Kribbellaceae</taxon>
        <taxon>Kribbella</taxon>
    </lineage>
</organism>
<dbReference type="Proteomes" id="UP000292385">
    <property type="component" value="Unassembled WGS sequence"/>
</dbReference>
<comment type="caution">
    <text evidence="7">The sequence shown here is derived from an EMBL/GenBank/DDBJ whole genome shotgun (WGS) entry which is preliminary data.</text>
</comment>
<dbReference type="PROSITE" id="PS51762">
    <property type="entry name" value="GH16_2"/>
    <property type="match status" value="1"/>
</dbReference>
<evidence type="ECO:0000256" key="2">
    <source>
        <dbReference type="ARBA" id="ARBA00022729"/>
    </source>
</evidence>
<reference evidence="7 8" key="1">
    <citation type="submission" date="2019-02" db="EMBL/GenBank/DDBJ databases">
        <title>Kribbella capetownensis sp. nov. and Kribbella speibonae sp. nov., isolated from soil.</title>
        <authorList>
            <person name="Curtis S.M."/>
            <person name="Norton I."/>
            <person name="Everest G.J."/>
            <person name="Meyers P.R."/>
        </authorList>
    </citation>
    <scope>NUCLEOTIDE SEQUENCE [LARGE SCALE GENOMIC DNA]</scope>
    <source>
        <strain evidence="7 8">SK5</strain>
    </source>
</reference>
<dbReference type="PANTHER" id="PTHR10963">
    <property type="entry name" value="GLYCOSYL HYDROLASE-RELATED"/>
    <property type="match status" value="1"/>
</dbReference>
<accession>A0ABY2A9L9</accession>
<comment type="similarity">
    <text evidence="1">Belongs to the glycosyl hydrolase 16 family.</text>
</comment>
<feature type="domain" description="CBM6" evidence="5">
    <location>
        <begin position="328"/>
        <end position="458"/>
    </location>
</feature>
<gene>
    <name evidence="7" type="ORF">E0H58_15725</name>
</gene>
<evidence type="ECO:0000256" key="1">
    <source>
        <dbReference type="ARBA" id="ARBA00006865"/>
    </source>
</evidence>
<feature type="domain" description="GH16" evidence="6">
    <location>
        <begin position="27"/>
        <end position="311"/>
    </location>
</feature>
<dbReference type="InterPro" id="IPR050546">
    <property type="entry name" value="Glycosyl_Hydrlase_16"/>
</dbReference>
<dbReference type="SMART" id="SM00606">
    <property type="entry name" value="CBD_IV"/>
    <property type="match status" value="1"/>
</dbReference>
<protein>
    <submittedName>
        <fullName evidence="7">Carbohydrate-binding protein</fullName>
    </submittedName>
</protein>
<dbReference type="EMBL" id="SJJY01000002">
    <property type="protein sequence ID" value="TCC25565.1"/>
    <property type="molecule type" value="Genomic_DNA"/>
</dbReference>
<dbReference type="Gene3D" id="2.60.120.200">
    <property type="match status" value="1"/>
</dbReference>
<dbReference type="Pfam" id="PF03422">
    <property type="entry name" value="CBM_6"/>
    <property type="match status" value="1"/>
</dbReference>
<dbReference type="SUPFAM" id="SSF49899">
    <property type="entry name" value="Concanavalin A-like lectins/glucanases"/>
    <property type="match status" value="1"/>
</dbReference>
<feature type="signal peptide" evidence="4">
    <location>
        <begin position="1"/>
        <end position="22"/>
    </location>
</feature>
<dbReference type="RefSeq" id="WP_131462019.1">
    <property type="nucleotide sequence ID" value="NZ_SJJY01000002.1"/>
</dbReference>
<evidence type="ECO:0000259" key="6">
    <source>
        <dbReference type="PROSITE" id="PS51762"/>
    </source>
</evidence>
<dbReference type="SUPFAM" id="SSF49785">
    <property type="entry name" value="Galactose-binding domain-like"/>
    <property type="match status" value="1"/>
</dbReference>
<dbReference type="InterPro" id="IPR008979">
    <property type="entry name" value="Galactose-bd-like_sf"/>
</dbReference>